<dbReference type="HOGENOM" id="CLU_000960_28_2_11"/>
<feature type="transmembrane region" description="Helical" evidence="5">
    <location>
        <begin position="179"/>
        <end position="199"/>
    </location>
</feature>
<dbReference type="Pfam" id="PF07690">
    <property type="entry name" value="MFS_1"/>
    <property type="match status" value="1"/>
</dbReference>
<evidence type="ECO:0000313" key="8">
    <source>
        <dbReference type="Proteomes" id="UP000002484"/>
    </source>
</evidence>
<feature type="transmembrane region" description="Helical" evidence="5">
    <location>
        <begin position="285"/>
        <end position="311"/>
    </location>
</feature>
<keyword evidence="2 5" id="KW-0812">Transmembrane</keyword>
<dbReference type="InterPro" id="IPR036259">
    <property type="entry name" value="MFS_trans_sf"/>
</dbReference>
<dbReference type="KEGG" id="fri:FraEuI1c_2618"/>
<sequence length="482" mass="48263">MSATASEIQSPSTAPAHIQLPGRAFLPVVLAGTGMVVLDIFIVNAAIPAIERDFHAGPNSLEWLVTAYNLAFAAAMILGGRLGDCFGRRRVFAAGLALFTGMSVLCGVADGTAALIAARAGQGLAAAALVPQVSAILNLAYDGPARARAYTCYALTLGGAAVAGQIVGGGLIAADVAGLGWRACFLVNVPIGVAALALTRRHVPAGRPTGVRPRLDLVGAALVTAALVAVVLPLVEGPGAGWPWWSWGCLVVAAVLFAVLVAAQRRIAARGGSPILPPALFTGRTFVVGLVNVVVFNASVASWFFVLALYLQDGRHLSPLRAGLVFSALGGGFLVTSLAGGRVVARLGRQGLALGSGLRVLGLLALWGVVRAHGTGGGLLWVTLPLAVEGAGQGLVTGPLISRVLLGVRPAVAGAGSGVLASAQQVGNSIGVAVIGAVFFAARHAGGSIADAFGAGLLLLAALSLVVAALVQLLPNTPARGG</sequence>
<evidence type="ECO:0000313" key="7">
    <source>
        <dbReference type="EMBL" id="ADP80651.1"/>
    </source>
</evidence>
<feature type="transmembrane region" description="Helical" evidence="5">
    <location>
        <begin position="91"/>
        <end position="117"/>
    </location>
</feature>
<dbReference type="InterPro" id="IPR020846">
    <property type="entry name" value="MFS_dom"/>
</dbReference>
<proteinExistence type="predicted"/>
<feature type="transmembrane region" description="Helical" evidence="5">
    <location>
        <begin position="244"/>
        <end position="264"/>
    </location>
</feature>
<evidence type="ECO:0000256" key="5">
    <source>
        <dbReference type="SAM" id="Phobius"/>
    </source>
</evidence>
<gene>
    <name evidence="7" type="ordered locus">FraEuI1c_2618</name>
</gene>
<evidence type="ECO:0000259" key="6">
    <source>
        <dbReference type="PROSITE" id="PS50850"/>
    </source>
</evidence>
<keyword evidence="3 5" id="KW-1133">Transmembrane helix</keyword>
<dbReference type="InParanoid" id="E3J553"/>
<dbReference type="InterPro" id="IPR011701">
    <property type="entry name" value="MFS"/>
</dbReference>
<dbReference type="PANTHER" id="PTHR42718">
    <property type="entry name" value="MAJOR FACILITATOR SUPERFAMILY MULTIDRUG TRANSPORTER MFSC"/>
    <property type="match status" value="1"/>
</dbReference>
<dbReference type="eggNOG" id="COG0477">
    <property type="taxonomic scope" value="Bacteria"/>
</dbReference>
<dbReference type="GO" id="GO:0005886">
    <property type="term" value="C:plasma membrane"/>
    <property type="evidence" value="ECO:0007669"/>
    <property type="project" value="UniProtKB-SubCell"/>
</dbReference>
<dbReference type="PROSITE" id="PS50850">
    <property type="entry name" value="MFS"/>
    <property type="match status" value="1"/>
</dbReference>
<feature type="domain" description="Major facilitator superfamily (MFS) profile" evidence="6">
    <location>
        <begin position="25"/>
        <end position="480"/>
    </location>
</feature>
<evidence type="ECO:0000256" key="3">
    <source>
        <dbReference type="ARBA" id="ARBA00022989"/>
    </source>
</evidence>
<accession>E3J553</accession>
<dbReference type="STRING" id="298654.FraEuI1c_2618"/>
<feature type="transmembrane region" description="Helical" evidence="5">
    <location>
        <begin position="211"/>
        <end position="232"/>
    </location>
</feature>
<dbReference type="CDD" id="cd17321">
    <property type="entry name" value="MFS_MMR_MDR_like"/>
    <property type="match status" value="1"/>
</dbReference>
<dbReference type="GO" id="GO:0022857">
    <property type="term" value="F:transmembrane transporter activity"/>
    <property type="evidence" value="ECO:0007669"/>
    <property type="project" value="InterPro"/>
</dbReference>
<dbReference type="OrthoDB" id="783189at2"/>
<dbReference type="SUPFAM" id="SSF103473">
    <property type="entry name" value="MFS general substrate transporter"/>
    <property type="match status" value="1"/>
</dbReference>
<feature type="transmembrane region" description="Helical" evidence="5">
    <location>
        <begin position="352"/>
        <end position="370"/>
    </location>
</feature>
<comment type="subcellular location">
    <subcellularLocation>
        <location evidence="1">Cell membrane</location>
        <topology evidence="1">Multi-pass membrane protein</topology>
    </subcellularLocation>
</comment>
<dbReference type="RefSeq" id="WP_013423769.1">
    <property type="nucleotide sequence ID" value="NC_014666.1"/>
</dbReference>
<feature type="transmembrane region" description="Helical" evidence="5">
    <location>
        <begin position="123"/>
        <end position="141"/>
    </location>
</feature>
<dbReference type="Proteomes" id="UP000002484">
    <property type="component" value="Chromosome"/>
</dbReference>
<reference evidence="7 8" key="1">
    <citation type="submission" date="2010-10" db="EMBL/GenBank/DDBJ databases">
        <title>Complete sequence of Frankia sp. EuI1c.</title>
        <authorList>
            <consortium name="US DOE Joint Genome Institute"/>
            <person name="Lucas S."/>
            <person name="Copeland A."/>
            <person name="Lapidus A."/>
            <person name="Cheng J.-F."/>
            <person name="Bruce D."/>
            <person name="Goodwin L."/>
            <person name="Pitluck S."/>
            <person name="Chertkov O."/>
            <person name="Detter J.C."/>
            <person name="Han C."/>
            <person name="Tapia R."/>
            <person name="Land M."/>
            <person name="Hauser L."/>
            <person name="Jeffries C."/>
            <person name="Kyrpides N."/>
            <person name="Ivanova N."/>
            <person name="Mikhailova N."/>
            <person name="Beauchemin N."/>
            <person name="Sen A."/>
            <person name="Sur S.A."/>
            <person name="Gtari M."/>
            <person name="Wall L."/>
            <person name="Tisa L."/>
            <person name="Woyke T."/>
        </authorList>
    </citation>
    <scope>NUCLEOTIDE SEQUENCE [LARGE SCALE GENOMIC DNA]</scope>
    <source>
        <strain evidence="8">DSM 45817 / CECT 9037 / EuI1c</strain>
    </source>
</reference>
<feature type="transmembrane region" description="Helical" evidence="5">
    <location>
        <begin position="61"/>
        <end position="79"/>
    </location>
</feature>
<dbReference type="EMBL" id="CP002299">
    <property type="protein sequence ID" value="ADP80651.1"/>
    <property type="molecule type" value="Genomic_DNA"/>
</dbReference>
<dbReference type="Gene3D" id="1.20.1720.10">
    <property type="entry name" value="Multidrug resistance protein D"/>
    <property type="match status" value="1"/>
</dbReference>
<evidence type="ECO:0000256" key="4">
    <source>
        <dbReference type="ARBA" id="ARBA00023136"/>
    </source>
</evidence>
<protein>
    <submittedName>
        <fullName evidence="7">Major facilitator superfamily MFS_1</fullName>
    </submittedName>
</protein>
<keyword evidence="4 5" id="KW-0472">Membrane</keyword>
<feature type="transmembrane region" description="Helical" evidence="5">
    <location>
        <begin position="452"/>
        <end position="474"/>
    </location>
</feature>
<feature type="transmembrane region" description="Helical" evidence="5">
    <location>
        <begin position="323"/>
        <end position="345"/>
    </location>
</feature>
<dbReference type="Gene3D" id="1.20.1250.20">
    <property type="entry name" value="MFS general substrate transporter like domains"/>
    <property type="match status" value="1"/>
</dbReference>
<dbReference type="AlphaFoldDB" id="E3J553"/>
<organism evidence="7 8">
    <name type="scientific">Pseudofrankia inefficax (strain DSM 45817 / CECT 9037 / DDB 130130 / EuI1c)</name>
    <name type="common">Frankia inefficax</name>
    <dbReference type="NCBI Taxonomy" id="298654"/>
    <lineage>
        <taxon>Bacteria</taxon>
        <taxon>Bacillati</taxon>
        <taxon>Actinomycetota</taxon>
        <taxon>Actinomycetes</taxon>
        <taxon>Frankiales</taxon>
        <taxon>Frankiaceae</taxon>
        <taxon>Pseudofrankia</taxon>
    </lineage>
</organism>
<dbReference type="PANTHER" id="PTHR42718:SF39">
    <property type="entry name" value="ACTINORHODIN TRANSPORTER-RELATED"/>
    <property type="match status" value="1"/>
</dbReference>
<keyword evidence="8" id="KW-1185">Reference proteome</keyword>
<feature type="transmembrane region" description="Helical" evidence="5">
    <location>
        <begin position="426"/>
        <end position="445"/>
    </location>
</feature>
<feature type="transmembrane region" description="Helical" evidence="5">
    <location>
        <begin position="24"/>
        <end position="49"/>
    </location>
</feature>
<evidence type="ECO:0000256" key="1">
    <source>
        <dbReference type="ARBA" id="ARBA00004651"/>
    </source>
</evidence>
<feature type="transmembrane region" description="Helical" evidence="5">
    <location>
        <begin position="153"/>
        <end position="173"/>
    </location>
</feature>
<evidence type="ECO:0000256" key="2">
    <source>
        <dbReference type="ARBA" id="ARBA00022692"/>
    </source>
</evidence>
<name>E3J553_PSEI1</name>